<evidence type="ECO:0000256" key="1">
    <source>
        <dbReference type="ARBA" id="ARBA00004141"/>
    </source>
</evidence>
<dbReference type="NCBIfam" id="NF001923">
    <property type="entry name" value="PRK00701.1"/>
    <property type="match status" value="1"/>
</dbReference>
<evidence type="ECO:0000256" key="6">
    <source>
        <dbReference type="SAM" id="Phobius"/>
    </source>
</evidence>
<feature type="transmembrane region" description="Helical" evidence="6">
    <location>
        <begin position="158"/>
        <end position="176"/>
    </location>
</feature>
<dbReference type="GO" id="GO:0005384">
    <property type="term" value="F:manganese ion transmembrane transporter activity"/>
    <property type="evidence" value="ECO:0007669"/>
    <property type="project" value="TreeGrafter"/>
</dbReference>
<feature type="transmembrane region" description="Helical" evidence="6">
    <location>
        <begin position="352"/>
        <end position="375"/>
    </location>
</feature>
<keyword evidence="8" id="KW-1185">Reference proteome</keyword>
<feature type="transmembrane region" description="Helical" evidence="6">
    <location>
        <begin position="51"/>
        <end position="75"/>
    </location>
</feature>
<comment type="caution">
    <text evidence="7">The sequence shown here is derived from an EMBL/GenBank/DDBJ whole genome shotgun (WGS) entry which is preliminary data.</text>
</comment>
<evidence type="ECO:0000313" key="8">
    <source>
        <dbReference type="Proteomes" id="UP000321685"/>
    </source>
</evidence>
<dbReference type="AlphaFoldDB" id="A0A511DPC6"/>
<accession>A0A511DPC6</accession>
<keyword evidence="3 6" id="KW-0812">Transmembrane</keyword>
<dbReference type="PANTHER" id="PTHR11706:SF33">
    <property type="entry name" value="NATURAL RESISTANCE-ASSOCIATED MACROPHAGE PROTEIN 2"/>
    <property type="match status" value="1"/>
</dbReference>
<sequence>MHAVTMAVKARVERARSGALLLGPALVAAAAYVDPGNVATNTAAGAGFGYLLVWVVLAANVMAGLVQYLSAKLGLVTGKSLPESLRDHLPRRVRVAYWAQAELVTMATDLAEVLGGAIALALLFDLPLIWGGVITAVVSMVILKVADRFGQKPFERVVTTMLLVVGIGFVASLFVAPPAVAGVVGGIVPGFEGTSSILLAAGMLGATVMPHAIYVHSSLSRDRHGSPAPGPERRRLLSATKADVAVALTVAGAVNLGLLLVGAALLSGDERTETLEGVHAAIGDKAGPLFALGFAVALLFSGLASTAVGCYSGSVVMAGLLKVKVSLLARRVVTAIPALVVLGMGIDPTWALIVSQVVLSFGIPFALVPLVILTSRRSIMGDDVNKRVTVVAGIVVCTAIVALNVVLLYLTVTGQG</sequence>
<name>A0A511DPC6_9PSEU</name>
<dbReference type="InterPro" id="IPR001046">
    <property type="entry name" value="NRAMP_fam"/>
</dbReference>
<protein>
    <submittedName>
        <fullName evidence="7">Divalent metal cation transporter MntH</fullName>
    </submittedName>
</protein>
<evidence type="ECO:0000256" key="5">
    <source>
        <dbReference type="ARBA" id="ARBA00023136"/>
    </source>
</evidence>
<dbReference type="PANTHER" id="PTHR11706">
    <property type="entry name" value="SOLUTE CARRIER PROTEIN FAMILY 11 MEMBER"/>
    <property type="match status" value="1"/>
</dbReference>
<dbReference type="PRINTS" id="PR00447">
    <property type="entry name" value="NATRESASSCMP"/>
</dbReference>
<evidence type="ECO:0000313" key="7">
    <source>
        <dbReference type="EMBL" id="GEL26217.1"/>
    </source>
</evidence>
<dbReference type="Proteomes" id="UP000321685">
    <property type="component" value="Unassembled WGS sequence"/>
</dbReference>
<feature type="transmembrane region" description="Helical" evidence="6">
    <location>
        <begin position="387"/>
        <end position="410"/>
    </location>
</feature>
<evidence type="ECO:0000256" key="3">
    <source>
        <dbReference type="ARBA" id="ARBA00022692"/>
    </source>
</evidence>
<feature type="transmembrane region" description="Helical" evidence="6">
    <location>
        <begin position="328"/>
        <end position="346"/>
    </location>
</feature>
<dbReference type="OrthoDB" id="9787548at2"/>
<feature type="transmembrane region" description="Helical" evidence="6">
    <location>
        <begin position="196"/>
        <end position="215"/>
    </location>
</feature>
<dbReference type="NCBIfam" id="NF037982">
    <property type="entry name" value="Nramp_1"/>
    <property type="match status" value="1"/>
</dbReference>
<dbReference type="Pfam" id="PF01566">
    <property type="entry name" value="Nramp"/>
    <property type="match status" value="1"/>
</dbReference>
<keyword evidence="5 6" id="KW-0472">Membrane</keyword>
<proteinExistence type="predicted"/>
<dbReference type="GO" id="GO:0005886">
    <property type="term" value="C:plasma membrane"/>
    <property type="evidence" value="ECO:0007669"/>
    <property type="project" value="TreeGrafter"/>
</dbReference>
<dbReference type="GO" id="GO:0015086">
    <property type="term" value="F:cadmium ion transmembrane transporter activity"/>
    <property type="evidence" value="ECO:0007669"/>
    <property type="project" value="TreeGrafter"/>
</dbReference>
<keyword evidence="4 6" id="KW-1133">Transmembrane helix</keyword>
<evidence type="ECO:0000256" key="2">
    <source>
        <dbReference type="ARBA" id="ARBA00022448"/>
    </source>
</evidence>
<evidence type="ECO:0000256" key="4">
    <source>
        <dbReference type="ARBA" id="ARBA00022989"/>
    </source>
</evidence>
<dbReference type="EMBL" id="BJVJ01000079">
    <property type="protein sequence ID" value="GEL26217.1"/>
    <property type="molecule type" value="Genomic_DNA"/>
</dbReference>
<reference evidence="7 8" key="1">
    <citation type="submission" date="2019-07" db="EMBL/GenBank/DDBJ databases">
        <title>Whole genome shotgun sequence of Pseudonocardia sulfidoxydans NBRC 16205.</title>
        <authorList>
            <person name="Hosoyama A."/>
            <person name="Uohara A."/>
            <person name="Ohji S."/>
            <person name="Ichikawa N."/>
        </authorList>
    </citation>
    <scope>NUCLEOTIDE SEQUENCE [LARGE SCALE GENOMIC DNA]</scope>
    <source>
        <strain evidence="7 8">NBRC 16205</strain>
    </source>
</reference>
<organism evidence="7 8">
    <name type="scientific">Pseudonocardia sulfidoxydans NBRC 16205</name>
    <dbReference type="NCBI Taxonomy" id="1223511"/>
    <lineage>
        <taxon>Bacteria</taxon>
        <taxon>Bacillati</taxon>
        <taxon>Actinomycetota</taxon>
        <taxon>Actinomycetes</taxon>
        <taxon>Pseudonocardiales</taxon>
        <taxon>Pseudonocardiaceae</taxon>
        <taxon>Pseudonocardia</taxon>
    </lineage>
</organism>
<keyword evidence="2" id="KW-0813">Transport</keyword>
<feature type="transmembrane region" description="Helical" evidence="6">
    <location>
        <begin position="128"/>
        <end position="146"/>
    </location>
</feature>
<dbReference type="GO" id="GO:0034755">
    <property type="term" value="P:iron ion transmembrane transport"/>
    <property type="evidence" value="ECO:0007669"/>
    <property type="project" value="TreeGrafter"/>
</dbReference>
<gene>
    <name evidence="7" type="primary">mntH</name>
    <name evidence="7" type="ORF">PSU4_51710</name>
</gene>
<feature type="transmembrane region" description="Helical" evidence="6">
    <location>
        <begin position="244"/>
        <end position="268"/>
    </location>
</feature>
<dbReference type="RefSeq" id="WP_147113803.1">
    <property type="nucleotide sequence ID" value="NZ_BJVJ01000079.1"/>
</dbReference>
<feature type="transmembrane region" description="Helical" evidence="6">
    <location>
        <begin position="288"/>
        <end position="321"/>
    </location>
</feature>
<comment type="subcellular location">
    <subcellularLocation>
        <location evidence="1">Membrane</location>
        <topology evidence="1">Multi-pass membrane protein</topology>
    </subcellularLocation>
</comment>